<organism evidence="3 4">
    <name type="scientific">Alsobacter soli</name>
    <dbReference type="NCBI Taxonomy" id="2109933"/>
    <lineage>
        <taxon>Bacteria</taxon>
        <taxon>Pseudomonadati</taxon>
        <taxon>Pseudomonadota</taxon>
        <taxon>Alphaproteobacteria</taxon>
        <taxon>Hyphomicrobiales</taxon>
        <taxon>Alsobacteraceae</taxon>
        <taxon>Alsobacter</taxon>
    </lineage>
</organism>
<dbReference type="AlphaFoldDB" id="A0A2T1HXI8"/>
<name>A0A2T1HXI8_9HYPH</name>
<reference evidence="4" key="1">
    <citation type="submission" date="2018-03" db="EMBL/GenBank/DDBJ databases">
        <authorList>
            <person name="Sun L."/>
            <person name="Liu H."/>
            <person name="Chen W."/>
            <person name="Huang K."/>
            <person name="Liu W."/>
            <person name="Gao X."/>
        </authorList>
    </citation>
    <scope>NUCLEOTIDE SEQUENCE [LARGE SCALE GENOMIC DNA]</scope>
    <source>
        <strain evidence="4">SH9</strain>
    </source>
</reference>
<accession>A0A2T1HXI8</accession>
<keyword evidence="4" id="KW-1185">Reference proteome</keyword>
<comment type="caution">
    <text evidence="3">The sequence shown here is derived from an EMBL/GenBank/DDBJ whole genome shotgun (WGS) entry which is preliminary data.</text>
</comment>
<protein>
    <recommendedName>
        <fullName evidence="2">PepSY domain-containing protein</fullName>
    </recommendedName>
</protein>
<feature type="domain" description="PepSY" evidence="2">
    <location>
        <begin position="38"/>
        <end position="118"/>
    </location>
</feature>
<sequence length="122" mass="13218">MAQQRANRPPALGSRPSARTFRIRSPFGRTTMRTILIAALATLAAGASTTTIAGERTVSGENFPASSARAEIRKSLEELGYRVSHVEDEHGRLELRAVNDTGLPIKLTYDPATGEMLRAALR</sequence>
<evidence type="ECO:0000256" key="1">
    <source>
        <dbReference type="SAM" id="MobiDB-lite"/>
    </source>
</evidence>
<dbReference type="Pfam" id="PF13670">
    <property type="entry name" value="PepSY_2"/>
    <property type="match status" value="1"/>
</dbReference>
<gene>
    <name evidence="3" type="ORF">SLNSH_03200</name>
</gene>
<dbReference type="InterPro" id="IPR025711">
    <property type="entry name" value="PepSY"/>
</dbReference>
<evidence type="ECO:0000259" key="2">
    <source>
        <dbReference type="Pfam" id="PF13670"/>
    </source>
</evidence>
<evidence type="ECO:0000313" key="4">
    <source>
        <dbReference type="Proteomes" id="UP000239772"/>
    </source>
</evidence>
<dbReference type="Proteomes" id="UP000239772">
    <property type="component" value="Unassembled WGS sequence"/>
</dbReference>
<evidence type="ECO:0000313" key="3">
    <source>
        <dbReference type="EMBL" id="PSC06310.1"/>
    </source>
</evidence>
<proteinExistence type="predicted"/>
<dbReference type="EMBL" id="PVZS01000003">
    <property type="protein sequence ID" value="PSC06310.1"/>
    <property type="molecule type" value="Genomic_DNA"/>
</dbReference>
<feature type="region of interest" description="Disordered" evidence="1">
    <location>
        <begin position="1"/>
        <end position="20"/>
    </location>
</feature>